<organism evidence="1 2">
    <name type="scientific">Cupriavidus alkaliphilus</name>
    <dbReference type="NCBI Taxonomy" id="942866"/>
    <lineage>
        <taxon>Bacteria</taxon>
        <taxon>Pseudomonadati</taxon>
        <taxon>Pseudomonadota</taxon>
        <taxon>Betaproteobacteria</taxon>
        <taxon>Burkholderiales</taxon>
        <taxon>Burkholderiaceae</taxon>
        <taxon>Cupriavidus</taxon>
    </lineage>
</organism>
<proteinExistence type="predicted"/>
<sequence>MFLRTLAPPTSMPCFARFATLNRPAQPAAGARVRTARQGFALGLARLFPACKQVRRAVLFLAVRAVRGATLQP</sequence>
<dbReference type="Proteomes" id="UP000578036">
    <property type="component" value="Unassembled WGS sequence"/>
</dbReference>
<dbReference type="EMBL" id="JACHWF010000002">
    <property type="protein sequence ID" value="MBB3007110.1"/>
    <property type="molecule type" value="Genomic_DNA"/>
</dbReference>
<name>A0A7W4YPU1_9BURK</name>
<evidence type="ECO:0000313" key="2">
    <source>
        <dbReference type="Proteomes" id="UP000578036"/>
    </source>
</evidence>
<reference evidence="1 2" key="1">
    <citation type="submission" date="2020-08" db="EMBL/GenBank/DDBJ databases">
        <title>Genomic Encyclopedia of Type Strains, Phase IV (KMG-V): Genome sequencing to study the core and pangenomes of soil and plant-associated prokaryotes.</title>
        <authorList>
            <person name="Whitman W."/>
        </authorList>
    </citation>
    <scope>NUCLEOTIDE SEQUENCE [LARGE SCALE GENOMIC DNA]</scope>
    <source>
        <strain evidence="1 2">SLV-2362</strain>
    </source>
</reference>
<keyword evidence="2" id="KW-1185">Reference proteome</keyword>
<comment type="caution">
    <text evidence="1">The sequence shown here is derived from an EMBL/GenBank/DDBJ whole genome shotgun (WGS) entry which is preliminary data.</text>
</comment>
<accession>A0A7W4YPU1</accession>
<protein>
    <submittedName>
        <fullName evidence="1">Uncharacterized protein</fullName>
    </submittedName>
</protein>
<evidence type="ECO:0000313" key="1">
    <source>
        <dbReference type="EMBL" id="MBB3007110.1"/>
    </source>
</evidence>
<dbReference type="AlphaFoldDB" id="A0A7W4YPU1"/>
<gene>
    <name evidence="1" type="ORF">FHX61_001758</name>
</gene>